<accession>A0A2H4TKZ1</accession>
<name>A0A2H4TKZ1_ECOLX</name>
<geneLocation type="plasmid" evidence="2">
    <name>pcv839-15-p2</name>
</geneLocation>
<gene>
    <name evidence="1" type="ORF">CV83915_2p0209</name>
</gene>
<reference evidence="1 2" key="1">
    <citation type="submission" date="2017-11" db="EMBL/GenBank/DDBJ databases">
        <title>Escherichia coli CV839-15 Genome sequencing and assembly.</title>
        <authorList>
            <person name="Li Z."/>
            <person name="Song N."/>
            <person name="Li W."/>
            <person name="Philip H.R."/>
            <person name="Bu Z."/>
            <person name="Siguo L."/>
        </authorList>
    </citation>
    <scope>NUCLEOTIDE SEQUENCE [LARGE SCALE GENOMIC DNA]</scope>
    <source>
        <strain evidence="1 2">CV839-15</strain>
        <plasmid evidence="2">Plasmid pcv839-15-p2</plasmid>
    </source>
</reference>
<evidence type="ECO:0000313" key="1">
    <source>
        <dbReference type="EMBL" id="ATZ30213.1"/>
    </source>
</evidence>
<dbReference type="EMBL" id="CP024976">
    <property type="protein sequence ID" value="ATZ30213.1"/>
    <property type="molecule type" value="Genomic_DNA"/>
</dbReference>
<keyword evidence="1" id="KW-0614">Plasmid</keyword>
<protein>
    <submittedName>
        <fullName evidence="1">Uncharacterized protein</fullName>
    </submittedName>
</protein>
<dbReference type="Proteomes" id="UP000236551">
    <property type="component" value="Plasmid pCV839-15-p2"/>
</dbReference>
<proteinExistence type="predicted"/>
<dbReference type="AlphaFoldDB" id="A0A2H4TKZ1"/>
<organism evidence="1 2">
    <name type="scientific">Escherichia coli</name>
    <dbReference type="NCBI Taxonomy" id="562"/>
    <lineage>
        <taxon>Bacteria</taxon>
        <taxon>Pseudomonadati</taxon>
        <taxon>Pseudomonadota</taxon>
        <taxon>Gammaproteobacteria</taxon>
        <taxon>Enterobacterales</taxon>
        <taxon>Enterobacteriaceae</taxon>
        <taxon>Escherichia</taxon>
    </lineage>
</organism>
<evidence type="ECO:0000313" key="2">
    <source>
        <dbReference type="Proteomes" id="UP000236551"/>
    </source>
</evidence>
<sequence length="67" mass="7564">MSNGVLSAIKRDITDSDTPTTRKLMAFWPILLAPGLMKPVVNCWGCLLFLPSVWLQQRVTEGEESDW</sequence>